<evidence type="ECO:0000256" key="5">
    <source>
        <dbReference type="ARBA" id="ARBA00023136"/>
    </source>
</evidence>
<feature type="transmembrane region" description="Helical" evidence="6">
    <location>
        <begin position="267"/>
        <end position="286"/>
    </location>
</feature>
<evidence type="ECO:0000256" key="3">
    <source>
        <dbReference type="ARBA" id="ARBA00022692"/>
    </source>
</evidence>
<accession>A0A381XQN0</accession>
<dbReference type="GO" id="GO:0005886">
    <property type="term" value="C:plasma membrane"/>
    <property type="evidence" value="ECO:0007669"/>
    <property type="project" value="UniProtKB-SubCell"/>
</dbReference>
<sequence length="295" mass="32837">MIVRAYIFLIMACILWSFNPVANKIALVEIAVPQLVFMRTFLSAIIMLTVTFCMGHSFRLKQIGWRPFLLGVLDPGLTSLLFVTSLTLVSVSNTVLVMALMPFSQPILARLVLKEEVQSSIWFGAVLVLFGLSLFFLGEPFINKDSLLGNVLLLTVFGLFTFSQLITRKIMLTEISTFVVTSSQMVSATVIMFFNLIIFGNLELPFQASSGTIMTFVYLVFSLAIPFFLYNQAMRHIPVGMASLFLVLVIPLGFLWAAIFMGEEITLLKITGAVLVMIGVVLPHLLQIGIKRYSI</sequence>
<keyword evidence="5 6" id="KW-0472">Membrane</keyword>
<feature type="transmembrane region" description="Helical" evidence="6">
    <location>
        <begin position="120"/>
        <end position="141"/>
    </location>
</feature>
<protein>
    <recommendedName>
        <fullName evidence="7">EamA domain-containing protein</fullName>
    </recommendedName>
</protein>
<evidence type="ECO:0000313" key="8">
    <source>
        <dbReference type="EMBL" id="SVA66507.1"/>
    </source>
</evidence>
<comment type="subcellular location">
    <subcellularLocation>
        <location evidence="1">Cell membrane</location>
        <topology evidence="1">Multi-pass membrane protein</topology>
    </subcellularLocation>
</comment>
<gene>
    <name evidence="8" type="ORF">METZ01_LOCUS119361</name>
</gene>
<dbReference type="PANTHER" id="PTHR32322">
    <property type="entry name" value="INNER MEMBRANE TRANSPORTER"/>
    <property type="match status" value="1"/>
</dbReference>
<dbReference type="InterPro" id="IPR000620">
    <property type="entry name" value="EamA_dom"/>
</dbReference>
<evidence type="ECO:0000256" key="2">
    <source>
        <dbReference type="ARBA" id="ARBA00022475"/>
    </source>
</evidence>
<dbReference type="InterPro" id="IPR037185">
    <property type="entry name" value="EmrE-like"/>
</dbReference>
<proteinExistence type="predicted"/>
<feature type="transmembrane region" description="Helical" evidence="6">
    <location>
        <begin position="211"/>
        <end position="230"/>
    </location>
</feature>
<dbReference type="AlphaFoldDB" id="A0A381XQN0"/>
<evidence type="ECO:0000256" key="6">
    <source>
        <dbReference type="SAM" id="Phobius"/>
    </source>
</evidence>
<dbReference type="InterPro" id="IPR050638">
    <property type="entry name" value="AA-Vitamin_Transporters"/>
</dbReference>
<reference evidence="8" key="1">
    <citation type="submission" date="2018-05" db="EMBL/GenBank/DDBJ databases">
        <authorList>
            <person name="Lanie J.A."/>
            <person name="Ng W.-L."/>
            <person name="Kazmierczak K.M."/>
            <person name="Andrzejewski T.M."/>
            <person name="Davidsen T.M."/>
            <person name="Wayne K.J."/>
            <person name="Tettelin H."/>
            <person name="Glass J.I."/>
            <person name="Rusch D."/>
            <person name="Podicherti R."/>
            <person name="Tsui H.-C.T."/>
            <person name="Winkler M.E."/>
        </authorList>
    </citation>
    <scope>NUCLEOTIDE SEQUENCE</scope>
</reference>
<evidence type="ECO:0000259" key="7">
    <source>
        <dbReference type="Pfam" id="PF00892"/>
    </source>
</evidence>
<dbReference type="SUPFAM" id="SSF103481">
    <property type="entry name" value="Multidrug resistance efflux transporter EmrE"/>
    <property type="match status" value="2"/>
</dbReference>
<feature type="transmembrane region" description="Helical" evidence="6">
    <location>
        <begin position="178"/>
        <end position="199"/>
    </location>
</feature>
<dbReference type="Pfam" id="PF00892">
    <property type="entry name" value="EamA"/>
    <property type="match status" value="2"/>
</dbReference>
<organism evidence="8">
    <name type="scientific">marine metagenome</name>
    <dbReference type="NCBI Taxonomy" id="408172"/>
    <lineage>
        <taxon>unclassified sequences</taxon>
        <taxon>metagenomes</taxon>
        <taxon>ecological metagenomes</taxon>
    </lineage>
</organism>
<feature type="domain" description="EamA" evidence="7">
    <location>
        <begin position="159"/>
        <end position="282"/>
    </location>
</feature>
<dbReference type="EMBL" id="UINC01015871">
    <property type="protein sequence ID" value="SVA66507.1"/>
    <property type="molecule type" value="Genomic_DNA"/>
</dbReference>
<evidence type="ECO:0000256" key="1">
    <source>
        <dbReference type="ARBA" id="ARBA00004651"/>
    </source>
</evidence>
<dbReference type="PANTHER" id="PTHR32322:SF18">
    <property type="entry name" value="S-ADENOSYLMETHIONINE_S-ADENOSYLHOMOCYSTEINE TRANSPORTER"/>
    <property type="match status" value="1"/>
</dbReference>
<keyword evidence="2" id="KW-1003">Cell membrane</keyword>
<feature type="transmembrane region" description="Helical" evidence="6">
    <location>
        <begin position="242"/>
        <end position="261"/>
    </location>
</feature>
<feature type="domain" description="EamA" evidence="7">
    <location>
        <begin position="5"/>
        <end position="136"/>
    </location>
</feature>
<keyword evidence="4 6" id="KW-1133">Transmembrane helix</keyword>
<name>A0A381XQN0_9ZZZZ</name>
<feature type="transmembrane region" description="Helical" evidence="6">
    <location>
        <begin position="147"/>
        <end position="166"/>
    </location>
</feature>
<feature type="transmembrane region" description="Helical" evidence="6">
    <location>
        <begin position="36"/>
        <end position="55"/>
    </location>
</feature>
<evidence type="ECO:0000256" key="4">
    <source>
        <dbReference type="ARBA" id="ARBA00022989"/>
    </source>
</evidence>
<keyword evidence="3 6" id="KW-0812">Transmembrane</keyword>
<dbReference type="Gene3D" id="1.10.3730.20">
    <property type="match status" value="1"/>
</dbReference>
<feature type="transmembrane region" description="Helical" evidence="6">
    <location>
        <begin position="67"/>
        <end position="89"/>
    </location>
</feature>